<feature type="non-terminal residue" evidence="1">
    <location>
        <position position="1"/>
    </location>
</feature>
<dbReference type="Proteomes" id="UP000799640">
    <property type="component" value="Unassembled WGS sequence"/>
</dbReference>
<dbReference type="OrthoDB" id="3937069at2759"/>
<dbReference type="AlphaFoldDB" id="A0A6G1HIZ1"/>
<evidence type="ECO:0000313" key="1">
    <source>
        <dbReference type="EMBL" id="KAF2395962.1"/>
    </source>
</evidence>
<name>A0A6G1HIZ1_9PEZI</name>
<keyword evidence="2" id="KW-1185">Reference proteome</keyword>
<reference evidence="1" key="1">
    <citation type="journal article" date="2020" name="Stud. Mycol.">
        <title>101 Dothideomycetes genomes: a test case for predicting lifestyles and emergence of pathogens.</title>
        <authorList>
            <person name="Haridas S."/>
            <person name="Albert R."/>
            <person name="Binder M."/>
            <person name="Bloem J."/>
            <person name="Labutti K."/>
            <person name="Salamov A."/>
            <person name="Andreopoulos B."/>
            <person name="Baker S."/>
            <person name="Barry K."/>
            <person name="Bills G."/>
            <person name="Bluhm B."/>
            <person name="Cannon C."/>
            <person name="Castanera R."/>
            <person name="Culley D."/>
            <person name="Daum C."/>
            <person name="Ezra D."/>
            <person name="Gonzalez J."/>
            <person name="Henrissat B."/>
            <person name="Kuo A."/>
            <person name="Liang C."/>
            <person name="Lipzen A."/>
            <person name="Lutzoni F."/>
            <person name="Magnuson J."/>
            <person name="Mondo S."/>
            <person name="Nolan M."/>
            <person name="Ohm R."/>
            <person name="Pangilinan J."/>
            <person name="Park H.-J."/>
            <person name="Ramirez L."/>
            <person name="Alfaro M."/>
            <person name="Sun H."/>
            <person name="Tritt A."/>
            <person name="Yoshinaga Y."/>
            <person name="Zwiers L.-H."/>
            <person name="Turgeon B."/>
            <person name="Goodwin S."/>
            <person name="Spatafora J."/>
            <person name="Crous P."/>
            <person name="Grigoriev I."/>
        </authorList>
    </citation>
    <scope>NUCLEOTIDE SEQUENCE</scope>
    <source>
        <strain evidence="1">CBS 262.69</strain>
    </source>
</reference>
<organism evidence="1 2">
    <name type="scientific">Trichodelitschia bisporula</name>
    <dbReference type="NCBI Taxonomy" id="703511"/>
    <lineage>
        <taxon>Eukaryota</taxon>
        <taxon>Fungi</taxon>
        <taxon>Dikarya</taxon>
        <taxon>Ascomycota</taxon>
        <taxon>Pezizomycotina</taxon>
        <taxon>Dothideomycetes</taxon>
        <taxon>Dothideomycetes incertae sedis</taxon>
        <taxon>Phaeotrichales</taxon>
        <taxon>Phaeotrichaceae</taxon>
        <taxon>Trichodelitschia</taxon>
    </lineage>
</organism>
<sequence length="59" mass="6578">TGDGHTEEITGYLASLSQWDVLLGMPWLDDHNPDMKPQPRRLTFNSDFCLKNCCAGGKP</sequence>
<protein>
    <submittedName>
        <fullName evidence="1">Uncharacterized protein</fullName>
    </submittedName>
</protein>
<evidence type="ECO:0000313" key="2">
    <source>
        <dbReference type="Proteomes" id="UP000799640"/>
    </source>
</evidence>
<dbReference type="EMBL" id="ML996709">
    <property type="protein sequence ID" value="KAF2395962.1"/>
    <property type="molecule type" value="Genomic_DNA"/>
</dbReference>
<gene>
    <name evidence="1" type="ORF">EJ06DRAFT_465447</name>
</gene>
<proteinExistence type="predicted"/>
<accession>A0A6G1HIZ1</accession>
<feature type="non-terminal residue" evidence="1">
    <location>
        <position position="59"/>
    </location>
</feature>